<evidence type="ECO:0000313" key="10">
    <source>
        <dbReference type="Proteomes" id="UP000295781"/>
    </source>
</evidence>
<name>A0A4P2QB88_SORCE</name>
<evidence type="ECO:0000256" key="1">
    <source>
        <dbReference type="ARBA" id="ARBA00008553"/>
    </source>
</evidence>
<feature type="domain" description="Large ribosomal subunit protein uL5 C-terminal" evidence="8">
    <location>
        <begin position="143"/>
        <end position="236"/>
    </location>
</feature>
<keyword evidence="5" id="KW-0820">tRNA-binding</keyword>
<organism evidence="9 10">
    <name type="scientific">Sorangium cellulosum</name>
    <name type="common">Polyangium cellulosum</name>
    <dbReference type="NCBI Taxonomy" id="56"/>
    <lineage>
        <taxon>Bacteria</taxon>
        <taxon>Pseudomonadati</taxon>
        <taxon>Myxococcota</taxon>
        <taxon>Polyangia</taxon>
        <taxon>Polyangiales</taxon>
        <taxon>Polyangiaceae</taxon>
        <taxon>Sorangium</taxon>
    </lineage>
</organism>
<dbReference type="PROSITE" id="PS00358">
    <property type="entry name" value="RIBOSOMAL_L5"/>
    <property type="match status" value="1"/>
</dbReference>
<comment type="function">
    <text evidence="5">This is 1 of the proteins that bind and probably mediate the attachment of the 5S RNA into the large ribosomal subunit, where it forms part of the central protuberance. In the 70S ribosome it contacts protein S13 of the 30S subunit (bridge B1b), connecting the 2 subunits; this bridge is implicated in subunit movement. Contacts the P site tRNA; the 5S rRNA and some of its associated proteins might help stabilize positioning of ribosome-bound tRNAs.</text>
</comment>
<dbReference type="GO" id="GO:0019843">
    <property type="term" value="F:rRNA binding"/>
    <property type="evidence" value="ECO:0007669"/>
    <property type="project" value="UniProtKB-UniRule"/>
</dbReference>
<dbReference type="GO" id="GO:1990904">
    <property type="term" value="C:ribonucleoprotein complex"/>
    <property type="evidence" value="ECO:0007669"/>
    <property type="project" value="UniProtKB-KW"/>
</dbReference>
<feature type="compositionally biased region" description="Basic and acidic residues" evidence="6">
    <location>
        <begin position="30"/>
        <end position="43"/>
    </location>
</feature>
<feature type="domain" description="Large ribosomal subunit protein uL5 N-terminal" evidence="7">
    <location>
        <begin position="83"/>
        <end position="139"/>
    </location>
</feature>
<evidence type="ECO:0000256" key="4">
    <source>
        <dbReference type="ARBA" id="ARBA00035245"/>
    </source>
</evidence>
<dbReference type="InterPro" id="IPR020929">
    <property type="entry name" value="Ribosomal_uL5_CS"/>
</dbReference>
<evidence type="ECO:0000256" key="6">
    <source>
        <dbReference type="SAM" id="MobiDB-lite"/>
    </source>
</evidence>
<dbReference type="Pfam" id="PF00673">
    <property type="entry name" value="Ribosomal_L5_C"/>
    <property type="match status" value="1"/>
</dbReference>
<comment type="subunit">
    <text evidence="5">Part of the 50S ribosomal subunit; part of the 5S rRNA/L5/L18/L25 subcomplex. Contacts the 5S rRNA and the P site tRNA. Forms a bridge to the 30S subunit in the 70S ribosome.</text>
</comment>
<evidence type="ECO:0000256" key="2">
    <source>
        <dbReference type="ARBA" id="ARBA00022980"/>
    </source>
</evidence>
<proteinExistence type="inferred from homology"/>
<keyword evidence="5" id="KW-0694">RNA-binding</keyword>
<feature type="region of interest" description="Disordered" evidence="6">
    <location>
        <begin position="1"/>
        <end position="62"/>
    </location>
</feature>
<feature type="compositionally biased region" description="Low complexity" evidence="6">
    <location>
        <begin position="19"/>
        <end position="29"/>
    </location>
</feature>
<feature type="compositionally biased region" description="Basic and acidic residues" evidence="6">
    <location>
        <begin position="1"/>
        <end position="16"/>
    </location>
</feature>
<evidence type="ECO:0000259" key="7">
    <source>
        <dbReference type="Pfam" id="PF00281"/>
    </source>
</evidence>
<keyword evidence="3 5" id="KW-0687">Ribonucleoprotein</keyword>
<gene>
    <name evidence="5 9" type="primary">rplE</name>
    <name evidence="9" type="ORF">SOCEGT47_071480</name>
</gene>
<sequence length="238" mass="26415">MADKKDKDKAAKDGKGKPKPQQAKPQAPAKSKEAKGAKGKAAEVEAAEPAEVRPRDPNYTPRLRTHYQKSVAAALSKRFGYKNPMMVPRLQKVVLNMGLGAAVQNPKIIDSAVEDMRAISGQKPVVTRARKSIATFKLRENLPIGVMVTLRAERMWEFVDRLISFSLPRVRDFKGVSPKGFDGKGNFTMGLREQIIFPEIDYDKIDVVKGLNISFVTTAKTDEEGRALLTELGIPFRH</sequence>
<evidence type="ECO:0000256" key="5">
    <source>
        <dbReference type="HAMAP-Rule" id="MF_01333"/>
    </source>
</evidence>
<dbReference type="EMBL" id="CP012670">
    <property type="protein sequence ID" value="AUX26578.1"/>
    <property type="molecule type" value="Genomic_DNA"/>
</dbReference>
<dbReference type="Proteomes" id="UP000295781">
    <property type="component" value="Chromosome"/>
</dbReference>
<evidence type="ECO:0000313" key="9">
    <source>
        <dbReference type="EMBL" id="AUX26578.1"/>
    </source>
</evidence>
<protein>
    <recommendedName>
        <fullName evidence="4 5">Large ribosomal subunit protein uL5</fullName>
    </recommendedName>
</protein>
<dbReference type="InterPro" id="IPR031309">
    <property type="entry name" value="Ribosomal_uL5_C"/>
</dbReference>
<dbReference type="FunFam" id="3.30.1440.10:FF:000001">
    <property type="entry name" value="50S ribosomal protein L5"/>
    <property type="match status" value="1"/>
</dbReference>
<keyword evidence="5" id="KW-0699">rRNA-binding</keyword>
<dbReference type="SUPFAM" id="SSF55282">
    <property type="entry name" value="RL5-like"/>
    <property type="match status" value="1"/>
</dbReference>
<dbReference type="HAMAP" id="MF_01333_B">
    <property type="entry name" value="Ribosomal_uL5_B"/>
    <property type="match status" value="1"/>
</dbReference>
<dbReference type="NCBIfam" id="NF000585">
    <property type="entry name" value="PRK00010.1"/>
    <property type="match status" value="1"/>
</dbReference>
<dbReference type="GO" id="GO:0000049">
    <property type="term" value="F:tRNA binding"/>
    <property type="evidence" value="ECO:0007669"/>
    <property type="project" value="UniProtKB-UniRule"/>
</dbReference>
<evidence type="ECO:0000256" key="3">
    <source>
        <dbReference type="ARBA" id="ARBA00023274"/>
    </source>
</evidence>
<dbReference type="PANTHER" id="PTHR11994">
    <property type="entry name" value="60S RIBOSOMAL PROTEIN L11-RELATED"/>
    <property type="match status" value="1"/>
</dbReference>
<dbReference type="Pfam" id="PF00281">
    <property type="entry name" value="Ribosomal_L5"/>
    <property type="match status" value="1"/>
</dbReference>
<dbReference type="InterPro" id="IPR022803">
    <property type="entry name" value="Ribosomal_uL5_dom_sf"/>
</dbReference>
<dbReference type="InterPro" id="IPR002132">
    <property type="entry name" value="Ribosomal_uL5"/>
</dbReference>
<dbReference type="AlphaFoldDB" id="A0A4P2QB88"/>
<dbReference type="InterPro" id="IPR020930">
    <property type="entry name" value="Ribosomal_uL5_bac-type"/>
</dbReference>
<accession>A0A4P2QB88</accession>
<evidence type="ECO:0000259" key="8">
    <source>
        <dbReference type="Pfam" id="PF00673"/>
    </source>
</evidence>
<dbReference type="GO" id="GO:0003735">
    <property type="term" value="F:structural constituent of ribosome"/>
    <property type="evidence" value="ECO:0007669"/>
    <property type="project" value="InterPro"/>
</dbReference>
<dbReference type="GO" id="GO:0006412">
    <property type="term" value="P:translation"/>
    <property type="evidence" value="ECO:0007669"/>
    <property type="project" value="UniProtKB-UniRule"/>
</dbReference>
<reference evidence="9 10" key="1">
    <citation type="submission" date="2015-09" db="EMBL/GenBank/DDBJ databases">
        <title>Sorangium comparison.</title>
        <authorList>
            <person name="Zaburannyi N."/>
            <person name="Bunk B."/>
            <person name="Overmann J."/>
            <person name="Mueller R."/>
        </authorList>
    </citation>
    <scope>NUCLEOTIDE SEQUENCE [LARGE SCALE GENOMIC DNA]</scope>
    <source>
        <strain evidence="9 10">So ceGT47</strain>
    </source>
</reference>
<comment type="similarity">
    <text evidence="1 5">Belongs to the universal ribosomal protein uL5 family.</text>
</comment>
<dbReference type="Gene3D" id="3.30.1440.10">
    <property type="match status" value="1"/>
</dbReference>
<dbReference type="GO" id="GO:0005840">
    <property type="term" value="C:ribosome"/>
    <property type="evidence" value="ECO:0007669"/>
    <property type="project" value="UniProtKB-KW"/>
</dbReference>
<keyword evidence="2 5" id="KW-0689">Ribosomal protein</keyword>
<dbReference type="InterPro" id="IPR031310">
    <property type="entry name" value="Ribosomal_uL5_N"/>
</dbReference>
<dbReference type="RefSeq" id="WP_420877992.1">
    <property type="nucleotide sequence ID" value="NZ_CP012670.1"/>
</dbReference>